<dbReference type="EMBL" id="JARKNE010000012">
    <property type="protein sequence ID" value="KAK5776696.1"/>
    <property type="molecule type" value="Genomic_DNA"/>
</dbReference>
<proteinExistence type="predicted"/>
<comment type="caution">
    <text evidence="1">The sequence shown here is derived from an EMBL/GenBank/DDBJ whole genome shotgun (WGS) entry which is preliminary data.</text>
</comment>
<evidence type="ECO:0000313" key="2">
    <source>
        <dbReference type="Proteomes" id="UP001358586"/>
    </source>
</evidence>
<gene>
    <name evidence="1" type="ORF">PVK06_044657</name>
</gene>
<dbReference type="InterPro" id="IPR009018">
    <property type="entry name" value="Signal_recog_particle_SRP9/14"/>
</dbReference>
<reference evidence="1 2" key="1">
    <citation type="submission" date="2023-03" db="EMBL/GenBank/DDBJ databases">
        <title>WGS of Gossypium arboreum.</title>
        <authorList>
            <person name="Yu D."/>
        </authorList>
    </citation>
    <scope>NUCLEOTIDE SEQUENCE [LARGE SCALE GENOMIC DNA]</scope>
    <source>
        <tissue evidence="1">Leaf</tissue>
    </source>
</reference>
<evidence type="ECO:0000313" key="1">
    <source>
        <dbReference type="EMBL" id="KAK5776696.1"/>
    </source>
</evidence>
<keyword evidence="2" id="KW-1185">Reference proteome</keyword>
<accession>A0ABR0MS21</accession>
<dbReference type="Proteomes" id="UP001358586">
    <property type="component" value="Chromosome 12"/>
</dbReference>
<organism evidence="1 2">
    <name type="scientific">Gossypium arboreum</name>
    <name type="common">Tree cotton</name>
    <name type="synonym">Gossypium nanking</name>
    <dbReference type="NCBI Taxonomy" id="29729"/>
    <lineage>
        <taxon>Eukaryota</taxon>
        <taxon>Viridiplantae</taxon>
        <taxon>Streptophyta</taxon>
        <taxon>Embryophyta</taxon>
        <taxon>Tracheophyta</taxon>
        <taxon>Spermatophyta</taxon>
        <taxon>Magnoliopsida</taxon>
        <taxon>eudicotyledons</taxon>
        <taxon>Gunneridae</taxon>
        <taxon>Pentapetalae</taxon>
        <taxon>rosids</taxon>
        <taxon>malvids</taxon>
        <taxon>Malvales</taxon>
        <taxon>Malvaceae</taxon>
        <taxon>Malvoideae</taxon>
        <taxon>Gossypium</taxon>
    </lineage>
</organism>
<dbReference type="SUPFAM" id="SSF54762">
    <property type="entry name" value="Signal recognition particle alu RNA binding heterodimer, SRP9/14"/>
    <property type="match status" value="1"/>
</dbReference>
<protein>
    <submittedName>
        <fullName evidence="1">Uncharacterized protein</fullName>
    </submittedName>
</protein>
<sequence length="258" mass="29356">MVLLEKLGRFKQQQEKCQSMLSNIAAKLASSSSTPKPAPAATSPFSLLSACKIMCLKFKTDQAQEAKKMEKLNNIFFTLMARGPDERKTFKNLIGKDSKTCPWSNGWKCQKLQGKNRSKPNQQRREEEENSSWIFCLTHWDCSPESFDIMQCYKVQPSSPNKPAKELIMFEQHCNIENLGRVNKVKVKRQITVKSLQLEPLCNQNTLIQDGKEMASVLYTYRSCVKALPPGVCWNSQFGIQKFSAEIGAASIYCGFWF</sequence>
<dbReference type="Gene3D" id="3.30.720.10">
    <property type="entry name" value="Signal recognition particle alu RNA binding heterodimer, srp9/1"/>
    <property type="match status" value="1"/>
</dbReference>
<name>A0ABR0MS21_GOSAR</name>